<sequence>MAARAQFALLILLLFNSSKAIPTINCSSDLLLVSGQDEPINHIGQIQATSDFFIDTFTVNHNDRLLVKDLAYNTILCITNTGKILDTFIVTRDLNYVFFESRYHQVFNEELVDSSTREYVFTTYGTYGDDGNHEPVNAFTSILPDSLRVDTLYYDRIDYLFDNQLVAIVEDLIIHDNNHEIRLQLQFWGE</sequence>
<dbReference type="GeneID" id="20098336"/>
<name>A0A076FCY3_9VIRU</name>
<accession>A0A076FCY3</accession>
<dbReference type="KEGG" id="vg:20098336"/>
<dbReference type="Proteomes" id="UP000203413">
    <property type="component" value="Segment"/>
</dbReference>
<protein>
    <submittedName>
        <fullName evidence="1">Uncharacterized protein</fullName>
    </submittedName>
</protein>
<gene>
    <name evidence="1" type="ORF">PmNV_030</name>
</gene>
<organism evidence="1 2">
    <name type="scientific">Penaeus monodon nudivirus</name>
    <dbReference type="NCBI Taxonomy" id="1529056"/>
    <lineage>
        <taxon>Viruses</taxon>
        <taxon>Viruses incertae sedis</taxon>
        <taxon>Naldaviricetes</taxon>
        <taxon>Lefavirales</taxon>
        <taxon>Nudiviridae</taxon>
        <taxon>Gammanudivirus</taxon>
        <taxon>Gammanudivirus pemonodonis</taxon>
    </lineage>
</organism>
<evidence type="ECO:0000313" key="1">
    <source>
        <dbReference type="EMBL" id="AII15818.1"/>
    </source>
</evidence>
<dbReference type="EMBL" id="KJ184318">
    <property type="protein sequence ID" value="AII15818.1"/>
    <property type="molecule type" value="Genomic_DNA"/>
</dbReference>
<evidence type="ECO:0000313" key="2">
    <source>
        <dbReference type="Proteomes" id="UP000203413"/>
    </source>
</evidence>
<keyword evidence="2" id="KW-1185">Reference proteome</keyword>
<dbReference type="RefSeq" id="YP_009051868.1">
    <property type="nucleotide sequence ID" value="NC_024692.1"/>
</dbReference>
<proteinExistence type="predicted"/>
<reference evidence="1 2" key="1">
    <citation type="journal article" date="2014" name="BMC Genomics">
        <title>The genome and occlusion bodies of marine Penaeus monodon nudivirus (PmNV, also known as MBV and PemoNPV) suggest that it should be assigned to a new nudivirus genus that is distinct from the terrestrial nudiviruses.</title>
        <authorList>
            <person name="Yang Y.T."/>
            <person name="Lee D.Y."/>
            <person name="Wang Y."/>
            <person name="Hu J.M."/>
            <person name="Li W.H."/>
            <person name="Leu J.H."/>
            <person name="Chang G.D."/>
            <person name="Ke H.M."/>
            <person name="Kang S.T."/>
            <person name="Lin S.S."/>
            <person name="Kou G.H."/>
            <person name="Lo C.F."/>
        </authorList>
    </citation>
    <scope>NUCLEOTIDE SEQUENCE [LARGE SCALE GENOMIC DNA]</scope>
    <source>
        <strain evidence="1">Indonesia</strain>
    </source>
</reference>